<name>A0A0C1Z2Z9_9BACT</name>
<gene>
    <name evidence="1" type="ORF">DB30_02287</name>
</gene>
<accession>A0A0C1Z2Z9</accession>
<dbReference type="Proteomes" id="UP000031599">
    <property type="component" value="Unassembled WGS sequence"/>
</dbReference>
<dbReference type="CDD" id="cd18127">
    <property type="entry name" value="GAPDH_II_C"/>
    <property type="match status" value="1"/>
</dbReference>
<comment type="caution">
    <text evidence="1">The sequence shown here is derived from an EMBL/GenBank/DDBJ whole genome shotgun (WGS) entry which is preliminary data.</text>
</comment>
<dbReference type="AlphaFoldDB" id="A0A0C1Z2Z9"/>
<proteinExistence type="predicted"/>
<dbReference type="SUPFAM" id="SSF55347">
    <property type="entry name" value="Glyceraldehyde-3-phosphate dehydrogenase-like, C-terminal domain"/>
    <property type="match status" value="1"/>
</dbReference>
<evidence type="ECO:0000313" key="1">
    <source>
        <dbReference type="EMBL" id="KIG11929.1"/>
    </source>
</evidence>
<dbReference type="RefSeq" id="WP_052558819.1">
    <property type="nucleotide sequence ID" value="NZ_JMCC02000164.1"/>
</dbReference>
<dbReference type="Gene3D" id="3.30.360.10">
    <property type="entry name" value="Dihydrodipicolinate Reductase, domain 2"/>
    <property type="match status" value="1"/>
</dbReference>
<protein>
    <submittedName>
        <fullName evidence="1">NAD(P)-dependent glyceraldehyde 3-phosphate dehydrogenase archaeal</fullName>
    </submittedName>
</protein>
<organism evidence="1 2">
    <name type="scientific">Enhygromyxa salina</name>
    <dbReference type="NCBI Taxonomy" id="215803"/>
    <lineage>
        <taxon>Bacteria</taxon>
        <taxon>Pseudomonadati</taxon>
        <taxon>Myxococcota</taxon>
        <taxon>Polyangia</taxon>
        <taxon>Nannocystales</taxon>
        <taxon>Nannocystaceae</taxon>
        <taxon>Enhygromyxa</taxon>
    </lineage>
</organism>
<dbReference type="Gene3D" id="3.40.50.720">
    <property type="entry name" value="NAD(P)-binding Rossmann-like Domain"/>
    <property type="match status" value="1"/>
</dbReference>
<dbReference type="EMBL" id="JMCC02000164">
    <property type="protein sequence ID" value="KIG11929.1"/>
    <property type="molecule type" value="Genomic_DNA"/>
</dbReference>
<dbReference type="InterPro" id="IPR036291">
    <property type="entry name" value="NAD(P)-bd_dom_sf"/>
</dbReference>
<sequence>MSKRNVHIIGTGTIGEPLIGLFSAFRNAWNLDEVSFHKRTPLVDERAKVESMVRRGAKLVVDADKVAEFEALGHKVTQTADEAIADASVVIDCTPVGNKLKPRYVEASGPKVFMAQGSEFGFGQQYARGINDAALNLDERFVQIVSCNTHNICVMLKTLGERLDGPKAGTVGVDWARFLCMRRATDISQATDFIPAPEVGKHDDAKFGTHHARDAWHLFKTINEDLDLFSSAVKLPTQYMHILQFTIALSEPTTKAALVARLADNPRVALTEKRSSALVFSFGRDHGFYGRILNETVIPPKCIHVSDDGRVVTGFCFTPQDGNSLLSSMACALWYLDGEDPRERLKDTLEPYMFSEI</sequence>
<reference evidence="1 2" key="1">
    <citation type="submission" date="2014-12" db="EMBL/GenBank/DDBJ databases">
        <title>Genome assembly of Enhygromyxa salina DSM 15201.</title>
        <authorList>
            <person name="Sharma G."/>
            <person name="Subramanian S."/>
        </authorList>
    </citation>
    <scope>NUCLEOTIDE SEQUENCE [LARGE SCALE GENOMIC DNA]</scope>
    <source>
        <strain evidence="1 2">DSM 15201</strain>
    </source>
</reference>
<dbReference type="CDD" id="cd02278">
    <property type="entry name" value="GAPDH_II_N"/>
    <property type="match status" value="1"/>
</dbReference>
<dbReference type="SUPFAM" id="SSF51735">
    <property type="entry name" value="NAD(P)-binding Rossmann-fold domains"/>
    <property type="match status" value="1"/>
</dbReference>
<evidence type="ECO:0000313" key="2">
    <source>
        <dbReference type="Proteomes" id="UP000031599"/>
    </source>
</evidence>